<evidence type="ECO:0000256" key="4">
    <source>
        <dbReference type="ARBA" id="ARBA00023002"/>
    </source>
</evidence>
<keyword evidence="2" id="KW-0285">Flavoprotein</keyword>
<evidence type="ECO:0000256" key="1">
    <source>
        <dbReference type="ARBA" id="ARBA00007992"/>
    </source>
</evidence>
<evidence type="ECO:0000259" key="7">
    <source>
        <dbReference type="Pfam" id="PF01494"/>
    </source>
</evidence>
<feature type="compositionally biased region" description="Basic and acidic residues" evidence="6">
    <location>
        <begin position="44"/>
        <end position="56"/>
    </location>
</feature>
<evidence type="ECO:0000256" key="2">
    <source>
        <dbReference type="ARBA" id="ARBA00022630"/>
    </source>
</evidence>
<evidence type="ECO:0000256" key="6">
    <source>
        <dbReference type="SAM" id="MobiDB-lite"/>
    </source>
</evidence>
<reference evidence="8" key="1">
    <citation type="journal article" date="2013" name="Microbiol. Res.">
        <title>Genes encoding FAD-binding proteins in Volvariella volvacea exhibit differential expression in homokaryons and heterokaryons.</title>
        <authorList>
            <person name="Meng L."/>
            <person name="Yan J."/>
            <person name="Xie B."/>
            <person name="Li Y."/>
            <person name="Chen B."/>
            <person name="Liu S."/>
            <person name="Li D."/>
            <person name="Yang Z."/>
            <person name="Zeng X."/>
            <person name="Deng Y."/>
            <person name="Jiang Y."/>
        </authorList>
    </citation>
    <scope>NUCLEOTIDE SEQUENCE</scope>
    <source>
        <strain evidence="8">PYd21</strain>
    </source>
</reference>
<dbReference type="InterPro" id="IPR036188">
    <property type="entry name" value="FAD/NAD-bd_sf"/>
</dbReference>
<accession>M9Z533</accession>
<protein>
    <submittedName>
        <fullName evidence="8">FAD-binding protein</fullName>
    </submittedName>
</protein>
<name>M9Z533_9AGAR</name>
<dbReference type="EMBL" id="KC520501">
    <property type="protein sequence ID" value="AGK29858.1"/>
    <property type="molecule type" value="Genomic_DNA"/>
</dbReference>
<dbReference type="AlphaFoldDB" id="M9Z533"/>
<keyword evidence="3" id="KW-0274">FAD</keyword>
<organism evidence="8">
    <name type="scientific">Volvariella volvacea</name>
    <dbReference type="NCBI Taxonomy" id="36659"/>
    <lineage>
        <taxon>Eukaryota</taxon>
        <taxon>Fungi</taxon>
        <taxon>Dikarya</taxon>
        <taxon>Basidiomycota</taxon>
        <taxon>Agaricomycotina</taxon>
        <taxon>Agaricomycetes</taxon>
        <taxon>Agaricomycetidae</taxon>
        <taxon>Agaricales</taxon>
        <taxon>Pluteineae</taxon>
        <taxon>Pluteaceae</taxon>
        <taxon>Volvariella</taxon>
    </lineage>
</organism>
<dbReference type="GO" id="GO:0004497">
    <property type="term" value="F:monooxygenase activity"/>
    <property type="evidence" value="ECO:0007669"/>
    <property type="project" value="UniProtKB-KW"/>
</dbReference>
<evidence type="ECO:0000256" key="5">
    <source>
        <dbReference type="ARBA" id="ARBA00023033"/>
    </source>
</evidence>
<gene>
    <name evidence="8" type="ORF">GME2452_g</name>
</gene>
<dbReference type="Gene3D" id="3.50.50.60">
    <property type="entry name" value="FAD/NAD(P)-binding domain"/>
    <property type="match status" value="1"/>
</dbReference>
<feature type="domain" description="FAD-binding" evidence="7">
    <location>
        <begin position="12"/>
        <end position="374"/>
    </location>
</feature>
<keyword evidence="5" id="KW-0503">Monooxygenase</keyword>
<dbReference type="PANTHER" id="PTHR13789">
    <property type="entry name" value="MONOOXYGENASE"/>
    <property type="match status" value="1"/>
</dbReference>
<dbReference type="PANTHER" id="PTHR13789:SF309">
    <property type="entry name" value="PUTATIVE (AFU_ORTHOLOGUE AFUA_6G14510)-RELATED"/>
    <property type="match status" value="1"/>
</dbReference>
<dbReference type="InterPro" id="IPR050493">
    <property type="entry name" value="FAD-dep_Monooxygenase_BioMet"/>
</dbReference>
<keyword evidence="4" id="KW-0560">Oxidoreductase</keyword>
<dbReference type="InterPro" id="IPR002938">
    <property type="entry name" value="FAD-bd"/>
</dbReference>
<dbReference type="PRINTS" id="PR00420">
    <property type="entry name" value="RNGMNOXGNASE"/>
</dbReference>
<dbReference type="Pfam" id="PF01494">
    <property type="entry name" value="FAD_binding_3"/>
    <property type="match status" value="1"/>
</dbReference>
<sequence length="483" mass="53551">MLDDLSSAVALDIVVVGGGIAGLASAYALQQAGHNVRVLEKTDGRQRITRNDDRGKGTGGIRSPPNMTRILDRWGMGQRLGDVAYKCGVVTLYEGCTGKLVGKIPLEQFAPQFGADLMFVQHGDLYEILYDFAIQAGVKVLFNTNVTGVDSGDVLVLDNKQRVDADVIIGADGPRSIVRRDIGGDEPERSQTGYLTLTLTVPTATLDADDELRCIWRDDDSQYRFWFGDGYCMHLASFRSGSQVSGTLVYPIDDNASSYNEGWSESYPLSHFKPDWEKFEPRLRKLLQQQERVTATVHFDNPDLESTLCDRSHVVLVGEAAYPALPSGQYKAAYAIEDALTLGLLFARITDRAQVPQVLCAYEEIRGTRSASIVPREKEKRRLLSLPHGPEQEQRDTMWKHPHPSGEKWVDLDIVASSRLSSHDIEVYMYDAADAVQDWWSTWGGLLDRHSPTKTGEKGPQSGVVISVSCDSKEDGCSFIREE</sequence>
<feature type="region of interest" description="Disordered" evidence="6">
    <location>
        <begin position="44"/>
        <end position="63"/>
    </location>
</feature>
<dbReference type="SUPFAM" id="SSF51905">
    <property type="entry name" value="FAD/NAD(P)-binding domain"/>
    <property type="match status" value="1"/>
</dbReference>
<evidence type="ECO:0000256" key="3">
    <source>
        <dbReference type="ARBA" id="ARBA00022827"/>
    </source>
</evidence>
<dbReference type="GO" id="GO:0071949">
    <property type="term" value="F:FAD binding"/>
    <property type="evidence" value="ECO:0007669"/>
    <property type="project" value="InterPro"/>
</dbReference>
<comment type="similarity">
    <text evidence="1">Belongs to the paxM FAD-dependent monooxygenase family.</text>
</comment>
<proteinExistence type="inferred from homology"/>
<evidence type="ECO:0000313" key="8">
    <source>
        <dbReference type="EMBL" id="AGK29858.1"/>
    </source>
</evidence>